<protein>
    <recommendedName>
        <fullName evidence="3">Lipoprotein</fullName>
    </recommendedName>
</protein>
<dbReference type="AlphaFoldDB" id="A0A8J3VJM8"/>
<keyword evidence="2" id="KW-1185">Reference proteome</keyword>
<name>A0A8J3VJM8_9ACTN</name>
<comment type="caution">
    <text evidence="1">The sequence shown here is derived from an EMBL/GenBank/DDBJ whole genome shotgun (WGS) entry which is preliminary data.</text>
</comment>
<reference evidence="1" key="1">
    <citation type="submission" date="2021-01" db="EMBL/GenBank/DDBJ databases">
        <title>Whole genome shotgun sequence of Rhizocola hellebori NBRC 109834.</title>
        <authorList>
            <person name="Komaki H."/>
            <person name="Tamura T."/>
        </authorList>
    </citation>
    <scope>NUCLEOTIDE SEQUENCE</scope>
    <source>
        <strain evidence="1">NBRC 109834</strain>
    </source>
</reference>
<evidence type="ECO:0000313" key="1">
    <source>
        <dbReference type="EMBL" id="GIH08860.1"/>
    </source>
</evidence>
<dbReference type="Proteomes" id="UP000612899">
    <property type="component" value="Unassembled WGS sequence"/>
</dbReference>
<accession>A0A8J3VJM8</accession>
<evidence type="ECO:0008006" key="3">
    <source>
        <dbReference type="Google" id="ProtNLM"/>
    </source>
</evidence>
<dbReference type="EMBL" id="BONY01000056">
    <property type="protein sequence ID" value="GIH08860.1"/>
    <property type="molecule type" value="Genomic_DNA"/>
</dbReference>
<evidence type="ECO:0000313" key="2">
    <source>
        <dbReference type="Proteomes" id="UP000612899"/>
    </source>
</evidence>
<sequence length="469" mass="49726">MVLPGQLRTAVPAEATLVAAGATAAEVALATSRVLFRRAPAVVLLGEENQAELPKAAESAIRMGVPLLLTPSAGDGGPLRTELVRLQTGSLVTIGAQAAKWAQVSPSASAAPPSIFDAALRDIKPDPPLNRVLVLAVDDALSKAALATVRASGARILTMTQFDPRAEAPAIKALAGQPVDHVLGLGSAFGPPERLRQRVDTAAGGILLPAGGQVLFPGRRMVALYGHPGDTKLGSLGEQGVPEAVARAKKVAAGYASLVKEPVVPAFEIIATVASGGAGPDGDYSSESSLAHLRPWVDAAGAAGMYVVLDLQPGLTDFLTQAKRYTELLALPHVGLALDPEWRLKPGQRHMEQIGSVSAGEVNATSAWLAQLTRERKLPQKLLMLHQFRLDMITNRSTLDTSHDELQVVIHADGFGSRGQKLETWRFLRVSPPPNVRWGWKNFYDEDTPTFTPAQTVELNPSPVFISYQ</sequence>
<organism evidence="1 2">
    <name type="scientific">Rhizocola hellebori</name>
    <dbReference type="NCBI Taxonomy" id="1392758"/>
    <lineage>
        <taxon>Bacteria</taxon>
        <taxon>Bacillati</taxon>
        <taxon>Actinomycetota</taxon>
        <taxon>Actinomycetes</taxon>
        <taxon>Micromonosporales</taxon>
        <taxon>Micromonosporaceae</taxon>
        <taxon>Rhizocola</taxon>
    </lineage>
</organism>
<gene>
    <name evidence="1" type="ORF">Rhe02_69270</name>
</gene>
<proteinExistence type="predicted"/>